<sequence length="244" mass="27600">MSEEEGRYAVVGVVCATDDAPGLCTPVFRHEDGQRYFIQDFKYYNQIDGFEFIGGSVGGHFIDVLSNSVFGVGDPVQVGMLLPGGGTMISDHRRVLEYFRENAAQFVPYPFMFYQLAIMSRNQHAVFDAFGMQPIRDAIEKRRIPVVWPHNKKTHGRWTEEAVRVLGMLWEFYYSGTEIGRILGFSRNAVLSKAKRIKLPLRENPLKQGDLFESFEDYGFDEGGFQSGSFNLNGTLTVGKIHFG</sequence>
<organism evidence="1 2">
    <name type="scientific">Ensifer adhaerens</name>
    <name type="common">Sinorhizobium morelense</name>
    <dbReference type="NCBI Taxonomy" id="106592"/>
    <lineage>
        <taxon>Bacteria</taxon>
        <taxon>Pseudomonadati</taxon>
        <taxon>Pseudomonadota</taxon>
        <taxon>Alphaproteobacteria</taxon>
        <taxon>Hyphomicrobiales</taxon>
        <taxon>Rhizobiaceae</taxon>
        <taxon>Sinorhizobium/Ensifer group</taxon>
        <taxon>Ensifer</taxon>
    </lineage>
</organism>
<evidence type="ECO:0000313" key="1">
    <source>
        <dbReference type="EMBL" id="KOF22282.1"/>
    </source>
</evidence>
<gene>
    <name evidence="1" type="ORF">AC244_01665</name>
</gene>
<comment type="caution">
    <text evidence="1">The sequence shown here is derived from an EMBL/GenBank/DDBJ whole genome shotgun (WGS) entry which is preliminary data.</text>
</comment>
<dbReference type="Proteomes" id="UP000037425">
    <property type="component" value="Unassembled WGS sequence"/>
</dbReference>
<dbReference type="EMBL" id="LGAP01000001">
    <property type="protein sequence ID" value="KOF22282.1"/>
    <property type="molecule type" value="Genomic_DNA"/>
</dbReference>
<reference evidence="2" key="1">
    <citation type="submission" date="2015-07" db="EMBL/GenBank/DDBJ databases">
        <title>Whole genome sequence of an Ensifer adhaerens strain isolated from a cave pool in the Wind Cave National Park.</title>
        <authorList>
            <person name="Eng W.W.H."/>
            <person name="Gan H.M."/>
            <person name="Barton H.A."/>
            <person name="Savka M.A."/>
        </authorList>
    </citation>
    <scope>NUCLEOTIDE SEQUENCE [LARGE SCALE GENOMIC DNA]</scope>
    <source>
        <strain evidence="2">SD006</strain>
    </source>
</reference>
<dbReference type="InterPro" id="IPR011681">
    <property type="entry name" value="GcrA"/>
</dbReference>
<protein>
    <submittedName>
        <fullName evidence="1">Uncharacterized protein</fullName>
    </submittedName>
</protein>
<dbReference type="Pfam" id="PF07750">
    <property type="entry name" value="GcrA"/>
    <property type="match status" value="1"/>
</dbReference>
<evidence type="ECO:0000313" key="2">
    <source>
        <dbReference type="Proteomes" id="UP000037425"/>
    </source>
</evidence>
<name>A0A0L8C5Q2_ENSAD</name>
<proteinExistence type="predicted"/>
<dbReference type="OrthoDB" id="9803860at2"/>
<dbReference type="PATRIC" id="fig|106592.7.peg.353"/>
<accession>A0A0L8C5Q2</accession>
<dbReference type="RefSeq" id="WP_053247100.1">
    <property type="nucleotide sequence ID" value="NZ_LGAP01000001.1"/>
</dbReference>
<dbReference type="AlphaFoldDB" id="A0A0L8C5Q2"/>